<dbReference type="RefSeq" id="WP_074780246.1">
    <property type="nucleotide sequence ID" value="NZ_CAXXJF010000003.1"/>
</dbReference>
<evidence type="ECO:0000313" key="2">
    <source>
        <dbReference type="Proteomes" id="UP000181981"/>
    </source>
</evidence>
<name>A0A1I0B9P5_9BACT</name>
<sequence length="135" mass="16651">MNNKEKYYLQEIFEKFIQPHFSITDFIIFFEWDHISRKYCFVVTPIRNKNKFINFYLHKHEKIDDFEMIAIYTSVGEFNSQNTQKLLFLLAHDDLQRFNRFYQEFIDDLNEKSVKESPIDFYIPFLLNLKKKNKI</sequence>
<dbReference type="Proteomes" id="UP000181981">
    <property type="component" value="Unassembled WGS sequence"/>
</dbReference>
<organism evidence="1 2">
    <name type="scientific">Draconibacterium orientale</name>
    <dbReference type="NCBI Taxonomy" id="1168034"/>
    <lineage>
        <taxon>Bacteria</taxon>
        <taxon>Pseudomonadati</taxon>
        <taxon>Bacteroidota</taxon>
        <taxon>Bacteroidia</taxon>
        <taxon>Marinilabiliales</taxon>
        <taxon>Prolixibacteraceae</taxon>
        <taxon>Draconibacterium</taxon>
    </lineage>
</organism>
<dbReference type="OrthoDB" id="1121451at2"/>
<reference evidence="1 2" key="1">
    <citation type="submission" date="2016-10" db="EMBL/GenBank/DDBJ databases">
        <authorList>
            <person name="de Groot N.N."/>
        </authorList>
    </citation>
    <scope>NUCLEOTIDE SEQUENCE [LARGE SCALE GENOMIC DNA]</scope>
    <source>
        <strain evidence="1 2">DSM 25947</strain>
    </source>
</reference>
<gene>
    <name evidence="1" type="ORF">SAMN05444285_10523</name>
</gene>
<dbReference type="AlphaFoldDB" id="A0A1I0B9P5"/>
<evidence type="ECO:0000313" key="1">
    <source>
        <dbReference type="EMBL" id="SET03441.1"/>
    </source>
</evidence>
<proteinExistence type="predicted"/>
<dbReference type="EMBL" id="FOHT01000005">
    <property type="protein sequence ID" value="SET03441.1"/>
    <property type="molecule type" value="Genomic_DNA"/>
</dbReference>
<protein>
    <submittedName>
        <fullName evidence="1">Uncharacterized protein</fullName>
    </submittedName>
</protein>
<accession>A0A1I0B9P5</accession>